<organism evidence="16 17">
    <name type="scientific">Spongiibacter thalassae</name>
    <dbReference type="NCBI Taxonomy" id="2721624"/>
    <lineage>
        <taxon>Bacteria</taxon>
        <taxon>Pseudomonadati</taxon>
        <taxon>Pseudomonadota</taxon>
        <taxon>Gammaproteobacteria</taxon>
        <taxon>Cellvibrionales</taxon>
        <taxon>Spongiibacteraceae</taxon>
        <taxon>Spongiibacter</taxon>
    </lineage>
</organism>
<name>A0ABX1GA30_9GAMM</name>
<dbReference type="Proteomes" id="UP000765845">
    <property type="component" value="Unassembled WGS sequence"/>
</dbReference>
<accession>A0ABX1GA30</accession>
<gene>
    <name evidence="16" type="ORF">HCU74_01135</name>
</gene>
<comment type="subcellular location">
    <subcellularLocation>
        <location evidence="1 11">Cell outer membrane</location>
        <topology evidence="1 11">Multi-pass membrane protein</topology>
    </subcellularLocation>
</comment>
<comment type="caution">
    <text evidence="16">The sequence shown here is derived from an EMBL/GenBank/DDBJ whole genome shotgun (WGS) entry which is preliminary data.</text>
</comment>
<evidence type="ECO:0000256" key="6">
    <source>
        <dbReference type="ARBA" id="ARBA00023004"/>
    </source>
</evidence>
<keyword evidence="8 12" id="KW-0798">TonB box</keyword>
<evidence type="ECO:0000256" key="1">
    <source>
        <dbReference type="ARBA" id="ARBA00004571"/>
    </source>
</evidence>
<evidence type="ECO:0000256" key="4">
    <source>
        <dbReference type="ARBA" id="ARBA00022496"/>
    </source>
</evidence>
<evidence type="ECO:0000259" key="15">
    <source>
        <dbReference type="Pfam" id="PF07715"/>
    </source>
</evidence>
<keyword evidence="17" id="KW-1185">Reference proteome</keyword>
<feature type="domain" description="TonB-dependent receptor plug" evidence="15">
    <location>
        <begin position="42"/>
        <end position="149"/>
    </location>
</feature>
<keyword evidence="7" id="KW-0406">Ion transport</keyword>
<evidence type="ECO:0000256" key="12">
    <source>
        <dbReference type="RuleBase" id="RU003357"/>
    </source>
</evidence>
<keyword evidence="16" id="KW-0675">Receptor</keyword>
<dbReference type="RefSeq" id="WP_168448557.1">
    <property type="nucleotide sequence ID" value="NZ_JAAWWK010000001.1"/>
</dbReference>
<keyword evidence="6" id="KW-0408">Iron</keyword>
<protein>
    <submittedName>
        <fullName evidence="16">TonB-dependent receptor</fullName>
    </submittedName>
</protein>
<evidence type="ECO:0000256" key="5">
    <source>
        <dbReference type="ARBA" id="ARBA00022692"/>
    </source>
</evidence>
<evidence type="ECO:0000256" key="10">
    <source>
        <dbReference type="ARBA" id="ARBA00023237"/>
    </source>
</evidence>
<feature type="signal peptide" evidence="13">
    <location>
        <begin position="1"/>
        <end position="24"/>
    </location>
</feature>
<dbReference type="Pfam" id="PF00593">
    <property type="entry name" value="TonB_dep_Rec_b-barrel"/>
    <property type="match status" value="1"/>
</dbReference>
<dbReference type="PANTHER" id="PTHR32552:SF81">
    <property type="entry name" value="TONB-DEPENDENT OUTER MEMBRANE RECEPTOR"/>
    <property type="match status" value="1"/>
</dbReference>
<dbReference type="InterPro" id="IPR039426">
    <property type="entry name" value="TonB-dep_rcpt-like"/>
</dbReference>
<dbReference type="Pfam" id="PF07715">
    <property type="entry name" value="Plug"/>
    <property type="match status" value="1"/>
</dbReference>
<evidence type="ECO:0000256" key="11">
    <source>
        <dbReference type="PROSITE-ProRule" id="PRU01360"/>
    </source>
</evidence>
<dbReference type="InterPro" id="IPR012910">
    <property type="entry name" value="Plug_dom"/>
</dbReference>
<feature type="chain" id="PRO_5045814321" evidence="13">
    <location>
        <begin position="25"/>
        <end position="770"/>
    </location>
</feature>
<dbReference type="Gene3D" id="2.40.170.20">
    <property type="entry name" value="TonB-dependent receptor, beta-barrel domain"/>
    <property type="match status" value="1"/>
</dbReference>
<keyword evidence="4" id="KW-0410">Iron transport</keyword>
<evidence type="ECO:0000313" key="16">
    <source>
        <dbReference type="EMBL" id="NKI16011.1"/>
    </source>
</evidence>
<keyword evidence="9 11" id="KW-0472">Membrane</keyword>
<evidence type="ECO:0000259" key="14">
    <source>
        <dbReference type="Pfam" id="PF00593"/>
    </source>
</evidence>
<dbReference type="InterPro" id="IPR036942">
    <property type="entry name" value="Beta-barrel_TonB_sf"/>
</dbReference>
<dbReference type="EMBL" id="JAAWWK010000001">
    <property type="protein sequence ID" value="NKI16011.1"/>
    <property type="molecule type" value="Genomic_DNA"/>
</dbReference>
<feature type="domain" description="TonB-dependent receptor-like beta-barrel" evidence="14">
    <location>
        <begin position="272"/>
        <end position="736"/>
    </location>
</feature>
<evidence type="ECO:0000256" key="8">
    <source>
        <dbReference type="ARBA" id="ARBA00023077"/>
    </source>
</evidence>
<keyword evidence="10 11" id="KW-0998">Cell outer membrane</keyword>
<evidence type="ECO:0000256" key="3">
    <source>
        <dbReference type="ARBA" id="ARBA00022452"/>
    </source>
</evidence>
<keyword evidence="3 11" id="KW-1134">Transmembrane beta strand</keyword>
<comment type="similarity">
    <text evidence="11 12">Belongs to the TonB-dependent receptor family.</text>
</comment>
<evidence type="ECO:0000256" key="13">
    <source>
        <dbReference type="SAM" id="SignalP"/>
    </source>
</evidence>
<dbReference type="SUPFAM" id="SSF56935">
    <property type="entry name" value="Porins"/>
    <property type="match status" value="1"/>
</dbReference>
<evidence type="ECO:0000256" key="7">
    <source>
        <dbReference type="ARBA" id="ARBA00023065"/>
    </source>
</evidence>
<keyword evidence="5 11" id="KW-0812">Transmembrane</keyword>
<proteinExistence type="inferred from homology"/>
<evidence type="ECO:0000256" key="2">
    <source>
        <dbReference type="ARBA" id="ARBA00022448"/>
    </source>
</evidence>
<evidence type="ECO:0000256" key="9">
    <source>
        <dbReference type="ARBA" id="ARBA00023136"/>
    </source>
</evidence>
<evidence type="ECO:0000313" key="17">
    <source>
        <dbReference type="Proteomes" id="UP000765845"/>
    </source>
</evidence>
<dbReference type="PANTHER" id="PTHR32552">
    <property type="entry name" value="FERRICHROME IRON RECEPTOR-RELATED"/>
    <property type="match status" value="1"/>
</dbReference>
<keyword evidence="2 11" id="KW-0813">Transport</keyword>
<keyword evidence="13" id="KW-0732">Signal</keyword>
<sequence>MGKWNKMRPCAMLLLAGGAPALSAAPVLEEVLVTAQKRSESVNDVPITITALAGEKFAELGLTDTRDLGKVTPGFTFSKSGVGTPVYTLRGVGFNDQSFFASPTVSVYVDEAPLPFSFMSKGPNLDVERVEVLKGPQGTLFGRNTTGGAINYISNKPGDEFSARLHADYSRYQRVDVEGMVTGPITAELNGRLAVRAIHAAEGWQQSVSRPRDRLGQVNKLALRGIADWQASEQWQFRVTASGWIDKSDPQSPQAIAIIPQNPFTGGAVMSPRVENAQLIDQDTDDNSEADWTTELDLKLNDSFFNLVLHANWYVSEDAELVAITSLAQAESDQSVIPAGLDALVSDYEIDANLRTVSQELRFAVADGQGVDWMVGGNISFDEGDQHNHAYDRDVSSAFPVGGQVAAFTDVGVAGESEARQMSLFSNIDWFISQSFKLTVGARYNDEVTEFQGCSFDEPESEGSGLGPLFSVVALSRGNVVAIEKGECFTLDESGSTDIYQGKLEESNLSGRVTLNWTPTDDLLAYVSFARGTKSGGFPVLPASDQSQYEPVTQEILVAWELGIKATLFGGSTQLNGAAFDYDYKDKQLLTRVDDPFFGPLPILRNAPASYVRGAELSLNTTPLEGLLFSLAASWIETEIEEFESLDINGEPRDFAGRPFNYSPKLQYNLGVDYETPLNDSLYIGAAANYSYRDDSNATLEGNPLYAMDAYGLLDMRLKLGSNDGVWKAALWGRNITNEFQAINVYQIADIVGRYTGMPVTYGLSATYQW</sequence>
<reference evidence="16 17" key="1">
    <citation type="submission" date="2020-04" db="EMBL/GenBank/DDBJ databases">
        <authorList>
            <person name="Yoon J."/>
        </authorList>
    </citation>
    <scope>NUCLEOTIDE SEQUENCE [LARGE SCALE GENOMIC DNA]</scope>
    <source>
        <strain evidence="16 17">KMU-166</strain>
    </source>
</reference>
<dbReference type="InterPro" id="IPR000531">
    <property type="entry name" value="Beta-barrel_TonB"/>
</dbReference>
<dbReference type="PROSITE" id="PS52016">
    <property type="entry name" value="TONB_DEPENDENT_REC_3"/>
    <property type="match status" value="1"/>
</dbReference>